<accession>A0ABR3SMZ4</accession>
<feature type="domain" description="Amine oxidase" evidence="4">
    <location>
        <begin position="68"/>
        <end position="493"/>
    </location>
</feature>
<dbReference type="EC" id="1.4.3.4" evidence="2"/>
<dbReference type="Gene3D" id="3.50.50.60">
    <property type="entry name" value="FAD/NAD(P)-binding domain"/>
    <property type="match status" value="2"/>
</dbReference>
<dbReference type="PANTHER" id="PTHR43563:SF1">
    <property type="entry name" value="AMINE OXIDASE [FLAVIN-CONTAINING] B"/>
    <property type="match status" value="1"/>
</dbReference>
<dbReference type="Gene3D" id="3.90.660.10">
    <property type="match status" value="2"/>
</dbReference>
<dbReference type="InterPro" id="IPR002937">
    <property type="entry name" value="Amino_oxidase"/>
</dbReference>
<evidence type="ECO:0000313" key="5">
    <source>
        <dbReference type="EMBL" id="KAL1624677.1"/>
    </source>
</evidence>
<dbReference type="Proteomes" id="UP001521116">
    <property type="component" value="Unassembled WGS sequence"/>
</dbReference>
<proteinExistence type="inferred from homology"/>
<dbReference type="InterPro" id="IPR050703">
    <property type="entry name" value="Flavin_MAO"/>
</dbReference>
<name>A0ABR3SMZ4_9PEZI</name>
<dbReference type="EMBL" id="JAJVDC020000104">
    <property type="protein sequence ID" value="KAL1624677.1"/>
    <property type="molecule type" value="Genomic_DNA"/>
</dbReference>
<dbReference type="SUPFAM" id="SSF51905">
    <property type="entry name" value="FAD/NAD(P)-binding domain"/>
    <property type="match status" value="1"/>
</dbReference>
<evidence type="ECO:0000259" key="4">
    <source>
        <dbReference type="Pfam" id="PF01593"/>
    </source>
</evidence>
<gene>
    <name evidence="5" type="ORF">SLS56_007740</name>
</gene>
<keyword evidence="6" id="KW-1185">Reference proteome</keyword>
<comment type="similarity">
    <text evidence="1">Belongs to the flavin monoamine oxidase family.</text>
</comment>
<dbReference type="PANTHER" id="PTHR43563">
    <property type="entry name" value="AMINE OXIDASE"/>
    <property type="match status" value="1"/>
</dbReference>
<evidence type="ECO:0000256" key="3">
    <source>
        <dbReference type="ARBA" id="ARBA00048448"/>
    </source>
</evidence>
<evidence type="ECO:0000313" key="6">
    <source>
        <dbReference type="Proteomes" id="UP001521116"/>
    </source>
</evidence>
<comment type="catalytic activity">
    <reaction evidence="3">
        <text>a secondary aliphatic amine + O2 + H2O = a primary amine + an aldehyde + H2O2</text>
        <dbReference type="Rhea" id="RHEA:26414"/>
        <dbReference type="ChEBI" id="CHEBI:15377"/>
        <dbReference type="ChEBI" id="CHEBI:15379"/>
        <dbReference type="ChEBI" id="CHEBI:16240"/>
        <dbReference type="ChEBI" id="CHEBI:17478"/>
        <dbReference type="ChEBI" id="CHEBI:58855"/>
        <dbReference type="ChEBI" id="CHEBI:65296"/>
        <dbReference type="EC" id="1.4.3.4"/>
    </reaction>
</comment>
<evidence type="ECO:0000256" key="2">
    <source>
        <dbReference type="ARBA" id="ARBA00012804"/>
    </source>
</evidence>
<dbReference type="Pfam" id="PF01593">
    <property type="entry name" value="Amino_oxidase"/>
    <property type="match status" value="1"/>
</dbReference>
<organism evidence="5 6">
    <name type="scientific">Neofusicoccum ribis</name>
    <dbReference type="NCBI Taxonomy" id="45134"/>
    <lineage>
        <taxon>Eukaryota</taxon>
        <taxon>Fungi</taxon>
        <taxon>Dikarya</taxon>
        <taxon>Ascomycota</taxon>
        <taxon>Pezizomycotina</taxon>
        <taxon>Dothideomycetes</taxon>
        <taxon>Dothideomycetes incertae sedis</taxon>
        <taxon>Botryosphaeriales</taxon>
        <taxon>Botryosphaeriaceae</taxon>
        <taxon>Neofusicoccum</taxon>
    </lineage>
</organism>
<comment type="caution">
    <text evidence="5">The sequence shown here is derived from an EMBL/GenBank/DDBJ whole genome shotgun (WGS) entry which is preliminary data.</text>
</comment>
<dbReference type="InterPro" id="IPR036188">
    <property type="entry name" value="FAD/NAD-bd_sf"/>
</dbReference>
<protein>
    <recommendedName>
        <fullName evidence="2">monoamine oxidase</fullName>
        <ecNumber evidence="2">1.4.3.4</ecNumber>
    </recommendedName>
</protein>
<sequence length="504" mass="54979">MIRAAGYPPGVKDNGQKDSTGGGGLPSLLNITMSTAEGVHWTPQGGIKTGLPCVGAIAPAQSFQQSETGIFDVIVLGAGDRIGGRTWNGILDGFNYEMGGTWIHWHMPHIYREVSLYGLQDDFIVTQVPGGKEDYCTLITGDKRRNIGHEEEDGMFSKVWALFCDVDGTALQETIPYPFDSMRKFNTMEKWDTLSCKDRMQQIEHQLTFEEIGLLEAIILQMGGGPLEDLGFLDAMRWWALGGWKPTGLNDIGLRTRLGSGQSTLARRLFDHARSTGRLSYSFSTPVAAVVDNGRITEVASRTGKTWRAHSVVCTIPLNVLPDVAFSPPLSPLKTEAIQLGQVNRGNKIHADISGPDLVSYTSFASPGKGMICAISDNLTSRNDTHVVFFGPTPDMPNGIPLGKDIDAVKSAVAHLLPDGQKIERLVLHDWYADEFSKGTWCFFKPDYAAKYLVELQKAHGSVVFASADWSDGWRGWIDGAVQQGTQAALAVIKALESSPSPHL</sequence>
<reference evidence="5 6" key="1">
    <citation type="submission" date="2024-02" db="EMBL/GenBank/DDBJ databases">
        <title>De novo assembly and annotation of 12 fungi associated with fruit tree decline syndrome in Ontario, Canada.</title>
        <authorList>
            <person name="Sulman M."/>
            <person name="Ellouze W."/>
            <person name="Ilyukhin E."/>
        </authorList>
    </citation>
    <scope>NUCLEOTIDE SEQUENCE [LARGE SCALE GENOMIC DNA]</scope>
    <source>
        <strain evidence="5 6">M1-105</strain>
    </source>
</reference>
<evidence type="ECO:0000256" key="1">
    <source>
        <dbReference type="ARBA" id="ARBA00005995"/>
    </source>
</evidence>